<dbReference type="EMBL" id="KB809787">
    <property type="protein sequence ID" value="EOA92810.1"/>
    <property type="molecule type" value="Genomic_DNA"/>
</dbReference>
<dbReference type="AlphaFoldDB" id="R0J6P2"/>
<gene>
    <name evidence="1" type="ORF">Anapl_18920</name>
</gene>
<organism evidence="1 2">
    <name type="scientific">Anas platyrhynchos</name>
    <name type="common">Mallard</name>
    <name type="synonym">Anas boschas</name>
    <dbReference type="NCBI Taxonomy" id="8839"/>
    <lineage>
        <taxon>Eukaryota</taxon>
        <taxon>Metazoa</taxon>
        <taxon>Chordata</taxon>
        <taxon>Craniata</taxon>
        <taxon>Vertebrata</taxon>
        <taxon>Euteleostomi</taxon>
        <taxon>Archelosauria</taxon>
        <taxon>Archosauria</taxon>
        <taxon>Dinosauria</taxon>
        <taxon>Saurischia</taxon>
        <taxon>Theropoda</taxon>
        <taxon>Coelurosauria</taxon>
        <taxon>Aves</taxon>
        <taxon>Neognathae</taxon>
        <taxon>Galloanserae</taxon>
        <taxon>Anseriformes</taxon>
        <taxon>Anatidae</taxon>
        <taxon>Anatinae</taxon>
        <taxon>Anas</taxon>
    </lineage>
</organism>
<dbReference type="HOGENOM" id="CLU_2855425_0_0_1"/>
<protein>
    <submittedName>
        <fullName evidence="1">Uncharacterized protein</fullName>
    </submittedName>
</protein>
<accession>R0J6P2</accession>
<feature type="non-terminal residue" evidence="1">
    <location>
        <position position="65"/>
    </location>
</feature>
<keyword evidence="2" id="KW-1185">Reference proteome</keyword>
<dbReference type="Proteomes" id="UP000296049">
    <property type="component" value="Unassembled WGS sequence"/>
</dbReference>
<name>R0J6P2_ANAPL</name>
<evidence type="ECO:0000313" key="1">
    <source>
        <dbReference type="EMBL" id="EOA92810.1"/>
    </source>
</evidence>
<sequence>SMSALRSMEGNSSPSVSSLVTETILVLRTSSTFSLQALRYRLRRVWERRPRVPRAGWLRCCSCAQ</sequence>
<evidence type="ECO:0000313" key="2">
    <source>
        <dbReference type="Proteomes" id="UP000296049"/>
    </source>
</evidence>
<reference evidence="2" key="1">
    <citation type="journal article" date="2013" name="Nat. Genet.">
        <title>The duck genome and transcriptome provide insight into an avian influenza virus reservoir species.</title>
        <authorList>
            <person name="Huang Y."/>
            <person name="Li Y."/>
            <person name="Burt D.W."/>
            <person name="Chen H."/>
            <person name="Zhang Y."/>
            <person name="Qian W."/>
            <person name="Kim H."/>
            <person name="Gan S."/>
            <person name="Zhao Y."/>
            <person name="Li J."/>
            <person name="Yi K."/>
            <person name="Feng H."/>
            <person name="Zhu P."/>
            <person name="Li B."/>
            <person name="Liu Q."/>
            <person name="Fairley S."/>
            <person name="Magor K.E."/>
            <person name="Du Z."/>
            <person name="Hu X."/>
            <person name="Goodman L."/>
            <person name="Tafer H."/>
            <person name="Vignal A."/>
            <person name="Lee T."/>
            <person name="Kim K.W."/>
            <person name="Sheng Z."/>
            <person name="An Y."/>
            <person name="Searle S."/>
            <person name="Herrero J."/>
            <person name="Groenen M.A."/>
            <person name="Crooijmans R.P."/>
            <person name="Faraut T."/>
            <person name="Cai Q."/>
            <person name="Webster R.G."/>
            <person name="Aldridge J.R."/>
            <person name="Warren W.C."/>
            <person name="Bartschat S."/>
            <person name="Kehr S."/>
            <person name="Marz M."/>
            <person name="Stadler P.F."/>
            <person name="Smith J."/>
            <person name="Kraus R.H."/>
            <person name="Zhao Y."/>
            <person name="Ren L."/>
            <person name="Fei J."/>
            <person name="Morisson M."/>
            <person name="Kaiser P."/>
            <person name="Griffin D.K."/>
            <person name="Rao M."/>
            <person name="Pitel F."/>
            <person name="Wang J."/>
            <person name="Li N."/>
        </authorList>
    </citation>
    <scope>NUCLEOTIDE SEQUENCE [LARGE SCALE GENOMIC DNA]</scope>
</reference>
<feature type="non-terminal residue" evidence="1">
    <location>
        <position position="1"/>
    </location>
</feature>
<proteinExistence type="predicted"/>